<comment type="cofactor">
    <cofactor evidence="1 11">
        <name>Mg(2+)</name>
        <dbReference type="ChEBI" id="CHEBI:18420"/>
    </cofactor>
</comment>
<keyword evidence="14" id="KW-1185">Reference proteome</keyword>
<dbReference type="InterPro" id="IPR050117">
    <property type="entry name" value="MAPK"/>
</dbReference>
<reference evidence="13 14" key="2">
    <citation type="submission" date="2018-10" db="EMBL/GenBank/DDBJ databases">
        <authorList>
            <consortium name="Pathogen Informatics"/>
        </authorList>
    </citation>
    <scope>NUCLEOTIDE SEQUENCE [LARGE SCALE GENOMIC DNA]</scope>
</reference>
<keyword evidence="5 11" id="KW-0808">Transferase</keyword>
<dbReference type="PROSITE" id="PS01351">
    <property type="entry name" value="MAPK"/>
    <property type="match status" value="1"/>
</dbReference>
<dbReference type="FunFam" id="1.10.510.10:FF:000624">
    <property type="entry name" value="Mitogen-activated protein kinase"/>
    <property type="match status" value="1"/>
</dbReference>
<dbReference type="GO" id="GO:0005737">
    <property type="term" value="C:cytoplasm"/>
    <property type="evidence" value="ECO:0007669"/>
    <property type="project" value="UniProtKB-SubCell"/>
</dbReference>
<evidence type="ECO:0000259" key="12">
    <source>
        <dbReference type="PROSITE" id="PS50011"/>
    </source>
</evidence>
<dbReference type="WBParaSite" id="EVEC_0000147301-mRNA-1">
    <property type="protein sequence ID" value="EVEC_0000147301-mRNA-1"/>
    <property type="gene ID" value="EVEC_0000147301"/>
</dbReference>
<dbReference type="PANTHER" id="PTHR24055">
    <property type="entry name" value="MITOGEN-ACTIVATED PROTEIN KINASE"/>
    <property type="match status" value="1"/>
</dbReference>
<gene>
    <name evidence="13" type="ORF">EVEC_LOCUS1181</name>
</gene>
<dbReference type="SMART" id="SM00220">
    <property type="entry name" value="S_TKc"/>
    <property type="match status" value="1"/>
</dbReference>
<reference evidence="15" key="1">
    <citation type="submission" date="2017-02" db="UniProtKB">
        <authorList>
            <consortium name="WormBaseParasite"/>
        </authorList>
    </citation>
    <scope>IDENTIFICATION</scope>
</reference>
<dbReference type="Gene3D" id="3.30.200.20">
    <property type="entry name" value="Phosphorylase Kinase, domain 1"/>
    <property type="match status" value="1"/>
</dbReference>
<protein>
    <recommendedName>
        <fullName evidence="11">Stress-activated protein kinase JNK</fullName>
        <ecNumber evidence="11">2.7.11.24</ecNumber>
    </recommendedName>
</protein>
<dbReference type="SUPFAM" id="SSF56112">
    <property type="entry name" value="Protein kinase-like (PK-like)"/>
    <property type="match status" value="1"/>
</dbReference>
<keyword evidence="7 11" id="KW-0418">Kinase</keyword>
<evidence type="ECO:0000313" key="13">
    <source>
        <dbReference type="EMBL" id="VDD86038.1"/>
    </source>
</evidence>
<comment type="subcellular location">
    <subcellularLocation>
        <location evidence="11">Cytoplasm</location>
    </subcellularLocation>
</comment>
<comment type="similarity">
    <text evidence="2 11">Belongs to the protein kinase superfamily. CMGC Ser/Thr protein kinase family. MAP kinase subfamily.</text>
</comment>
<evidence type="ECO:0000256" key="2">
    <source>
        <dbReference type="ARBA" id="ARBA00008832"/>
    </source>
</evidence>
<dbReference type="FunFam" id="3.30.200.20:FF:000028">
    <property type="entry name" value="Mitogen-activated protein kinase"/>
    <property type="match status" value="1"/>
</dbReference>
<organism evidence="15">
    <name type="scientific">Enterobius vermicularis</name>
    <name type="common">Human pinworm</name>
    <dbReference type="NCBI Taxonomy" id="51028"/>
    <lineage>
        <taxon>Eukaryota</taxon>
        <taxon>Metazoa</taxon>
        <taxon>Ecdysozoa</taxon>
        <taxon>Nematoda</taxon>
        <taxon>Chromadorea</taxon>
        <taxon>Rhabditida</taxon>
        <taxon>Spirurina</taxon>
        <taxon>Oxyuridomorpha</taxon>
        <taxon>Oxyuroidea</taxon>
        <taxon>Oxyuridae</taxon>
        <taxon>Enterobius</taxon>
    </lineage>
</organism>
<keyword evidence="4 11" id="KW-0597">Phosphoprotein</keyword>
<dbReference type="GO" id="GO:0004707">
    <property type="term" value="F:MAP kinase activity"/>
    <property type="evidence" value="ECO:0007669"/>
    <property type="project" value="UniProtKB-UniRule"/>
</dbReference>
<dbReference type="InterPro" id="IPR008271">
    <property type="entry name" value="Ser/Thr_kinase_AS"/>
</dbReference>
<comment type="catalytic activity">
    <reaction evidence="9">
        <text>L-threonyl-[protein] + ATP = O-phospho-L-threonyl-[protein] + ADP + H(+)</text>
        <dbReference type="Rhea" id="RHEA:46608"/>
        <dbReference type="Rhea" id="RHEA-COMP:11060"/>
        <dbReference type="Rhea" id="RHEA-COMP:11605"/>
        <dbReference type="ChEBI" id="CHEBI:15378"/>
        <dbReference type="ChEBI" id="CHEBI:30013"/>
        <dbReference type="ChEBI" id="CHEBI:30616"/>
        <dbReference type="ChEBI" id="CHEBI:61977"/>
        <dbReference type="ChEBI" id="CHEBI:456216"/>
        <dbReference type="EC" id="2.7.11.24"/>
    </reaction>
</comment>
<dbReference type="Pfam" id="PF00069">
    <property type="entry name" value="Pkinase"/>
    <property type="match status" value="1"/>
</dbReference>
<dbReference type="InterPro" id="IPR011009">
    <property type="entry name" value="Kinase-like_dom_sf"/>
</dbReference>
<evidence type="ECO:0000313" key="15">
    <source>
        <dbReference type="WBParaSite" id="EVEC_0000147301-mRNA-1"/>
    </source>
</evidence>
<evidence type="ECO:0000256" key="4">
    <source>
        <dbReference type="ARBA" id="ARBA00022553"/>
    </source>
</evidence>
<dbReference type="InterPro" id="IPR000719">
    <property type="entry name" value="Prot_kinase_dom"/>
</dbReference>
<evidence type="ECO:0000256" key="7">
    <source>
        <dbReference type="ARBA" id="ARBA00022777"/>
    </source>
</evidence>
<dbReference type="Proteomes" id="UP000274131">
    <property type="component" value="Unassembled WGS sequence"/>
</dbReference>
<keyword evidence="6 11" id="KW-0547">Nucleotide-binding</keyword>
<dbReference type="OrthoDB" id="192887at2759"/>
<name>A0A0N4UVK0_ENTVE</name>
<evidence type="ECO:0000256" key="9">
    <source>
        <dbReference type="ARBA" id="ARBA00047592"/>
    </source>
</evidence>
<keyword evidence="11" id="KW-0460">Magnesium</keyword>
<dbReference type="PROSITE" id="PS00108">
    <property type="entry name" value="PROTEIN_KINASE_ST"/>
    <property type="match status" value="1"/>
</dbReference>
<evidence type="ECO:0000256" key="5">
    <source>
        <dbReference type="ARBA" id="ARBA00022679"/>
    </source>
</evidence>
<feature type="domain" description="Protein kinase" evidence="12">
    <location>
        <begin position="28"/>
        <end position="325"/>
    </location>
</feature>
<evidence type="ECO:0000256" key="3">
    <source>
        <dbReference type="ARBA" id="ARBA00022527"/>
    </source>
</evidence>
<dbReference type="GO" id="GO:0005524">
    <property type="term" value="F:ATP binding"/>
    <property type="evidence" value="ECO:0007669"/>
    <property type="project" value="UniProtKB-UniRule"/>
</dbReference>
<dbReference type="PROSITE" id="PS50011">
    <property type="entry name" value="PROTEIN_KINASE_DOM"/>
    <property type="match status" value="1"/>
</dbReference>
<evidence type="ECO:0000256" key="1">
    <source>
        <dbReference type="ARBA" id="ARBA00001946"/>
    </source>
</evidence>
<dbReference type="AlphaFoldDB" id="A0A0N4UVK0"/>
<dbReference type="Gene3D" id="1.10.510.10">
    <property type="entry name" value="Transferase(Phosphotransferase) domain 1"/>
    <property type="match status" value="1"/>
</dbReference>
<dbReference type="EC" id="2.7.11.24" evidence="11"/>
<evidence type="ECO:0000256" key="8">
    <source>
        <dbReference type="ARBA" id="ARBA00022840"/>
    </source>
</evidence>
<keyword evidence="3 11" id="KW-0723">Serine/threonine-protein kinase</keyword>
<evidence type="ECO:0000256" key="10">
    <source>
        <dbReference type="ARBA" id="ARBA00048312"/>
    </source>
</evidence>
<evidence type="ECO:0000256" key="11">
    <source>
        <dbReference type="RuleBase" id="RU368052"/>
    </source>
</evidence>
<dbReference type="STRING" id="51028.A0A0N4UVK0"/>
<keyword evidence="8 11" id="KW-0067">ATP-binding</keyword>
<dbReference type="GO" id="GO:0106310">
    <property type="term" value="F:protein serine kinase activity"/>
    <property type="evidence" value="ECO:0007669"/>
    <property type="project" value="UniProtKB-UniRule"/>
</dbReference>
<dbReference type="InterPro" id="IPR008351">
    <property type="entry name" value="MAPK_JNK"/>
</dbReference>
<dbReference type="PRINTS" id="PR01772">
    <property type="entry name" value="JNKMAPKINASE"/>
</dbReference>
<evidence type="ECO:0000256" key="6">
    <source>
        <dbReference type="ARBA" id="ARBA00022741"/>
    </source>
</evidence>
<dbReference type="InterPro" id="IPR003527">
    <property type="entry name" value="MAP_kinase_CS"/>
</dbReference>
<evidence type="ECO:0000313" key="14">
    <source>
        <dbReference type="Proteomes" id="UP000274131"/>
    </source>
</evidence>
<accession>A0A0N4UVK0</accession>
<dbReference type="EMBL" id="UXUI01007179">
    <property type="protein sequence ID" value="VDD86038.1"/>
    <property type="molecule type" value="Genomic_DNA"/>
</dbReference>
<sequence>MSFDPKFFHEVVVNGHSGPSSFVVPHRYTRLSFLSAGAQGTVVKAYDTVTQKNVAIKKVHNPFITPMNAKRTYREFVLLATMHHVNLIQLDFAFTPQKSLETFEEIYLVMELMDYNLYQLIRIMKINHTNLSFFTYQMVVAMNYMHRSGIIHRDLKPSNIVVSQNCVLKILDYGLARKIETNERMSMYVVTRHYRAPEVILGLPYTEKVDVWSIGCILAEMVTGKILFPGSDRFNQWIKIIELLGTPNKEFIERLDRHARMFVESKGSMPAKKMEELFPDSLFTEERPEVPALNAANARDLLCKMLQIDPDNRISIAEAVQHPYISMWFRTDEWDTPLPENRYDPNTDLVDKPINEWKEMLYKEVRQFEVTHPIFQSAV</sequence>
<comment type="catalytic activity">
    <reaction evidence="10">
        <text>L-seryl-[protein] + ATP = O-phospho-L-seryl-[protein] + ADP + H(+)</text>
        <dbReference type="Rhea" id="RHEA:17989"/>
        <dbReference type="Rhea" id="RHEA-COMP:9863"/>
        <dbReference type="Rhea" id="RHEA-COMP:11604"/>
        <dbReference type="ChEBI" id="CHEBI:15378"/>
        <dbReference type="ChEBI" id="CHEBI:29999"/>
        <dbReference type="ChEBI" id="CHEBI:30616"/>
        <dbReference type="ChEBI" id="CHEBI:83421"/>
        <dbReference type="ChEBI" id="CHEBI:456216"/>
        <dbReference type="EC" id="2.7.11.24"/>
    </reaction>
</comment>
<proteinExistence type="inferred from homology"/>
<comment type="function">
    <text evidence="11">Responds to activation by environmental stress and pro-inflammatory cytokines by phosphorylating a number of transcription factors, and thus regulates transcriptional activity.</text>
</comment>